<gene>
    <name evidence="1" type="ORF">BN1723_020425</name>
</gene>
<organism evidence="1 2">
    <name type="scientific">Verticillium longisporum</name>
    <name type="common">Verticillium dahliae var. longisporum</name>
    <dbReference type="NCBI Taxonomy" id="100787"/>
    <lineage>
        <taxon>Eukaryota</taxon>
        <taxon>Fungi</taxon>
        <taxon>Dikarya</taxon>
        <taxon>Ascomycota</taxon>
        <taxon>Pezizomycotina</taxon>
        <taxon>Sordariomycetes</taxon>
        <taxon>Hypocreomycetidae</taxon>
        <taxon>Glomerellales</taxon>
        <taxon>Plectosphaerellaceae</taxon>
        <taxon>Verticillium</taxon>
    </lineage>
</organism>
<name>A0A0G4NN39_VERLO</name>
<protein>
    <submittedName>
        <fullName evidence="1">Uncharacterized protein</fullName>
    </submittedName>
</protein>
<sequence>QHAGHLGD</sequence>
<proteinExistence type="predicted"/>
<evidence type="ECO:0000313" key="2">
    <source>
        <dbReference type="Proteomes" id="UP000045706"/>
    </source>
</evidence>
<evidence type="ECO:0000313" key="1">
    <source>
        <dbReference type="EMBL" id="CRK47897.1"/>
    </source>
</evidence>
<reference evidence="2" key="1">
    <citation type="submission" date="2015-05" db="EMBL/GenBank/DDBJ databases">
        <authorList>
            <person name="Fogelqvist Johan"/>
        </authorList>
    </citation>
    <scope>NUCLEOTIDE SEQUENCE [LARGE SCALE GENOMIC DNA]</scope>
</reference>
<dbReference type="EMBL" id="CVQI01037063">
    <property type="protein sequence ID" value="CRK47897.1"/>
    <property type="molecule type" value="Genomic_DNA"/>
</dbReference>
<feature type="non-terminal residue" evidence="1">
    <location>
        <position position="1"/>
    </location>
</feature>
<accession>A0A0G4NN39</accession>
<dbReference type="Proteomes" id="UP000045706">
    <property type="component" value="Unassembled WGS sequence"/>
</dbReference>